<gene>
    <name evidence="2" type="ORF">BU14_0216s0009</name>
</gene>
<dbReference type="EMBL" id="KV918886">
    <property type="protein sequence ID" value="OSX75918.1"/>
    <property type="molecule type" value="Genomic_DNA"/>
</dbReference>
<feature type="compositionally biased region" description="Basic residues" evidence="1">
    <location>
        <begin position="373"/>
        <end position="388"/>
    </location>
</feature>
<accession>A0A1X6P4Z9</accession>
<organism evidence="2 3">
    <name type="scientific">Porphyra umbilicalis</name>
    <name type="common">Purple laver</name>
    <name type="synonym">Red alga</name>
    <dbReference type="NCBI Taxonomy" id="2786"/>
    <lineage>
        <taxon>Eukaryota</taxon>
        <taxon>Rhodophyta</taxon>
        <taxon>Bangiophyceae</taxon>
        <taxon>Bangiales</taxon>
        <taxon>Bangiaceae</taxon>
        <taxon>Porphyra</taxon>
    </lineage>
</organism>
<reference evidence="2 3" key="1">
    <citation type="submission" date="2017-03" db="EMBL/GenBank/DDBJ databases">
        <title>WGS assembly of Porphyra umbilicalis.</title>
        <authorList>
            <person name="Brawley S.H."/>
            <person name="Blouin N.A."/>
            <person name="Ficko-Blean E."/>
            <person name="Wheeler G.L."/>
            <person name="Lohr M."/>
            <person name="Goodson H.V."/>
            <person name="Jenkins J.W."/>
            <person name="Blaby-Haas C.E."/>
            <person name="Helliwell K.E."/>
            <person name="Chan C."/>
            <person name="Marriage T."/>
            <person name="Bhattacharya D."/>
            <person name="Klein A.S."/>
            <person name="Badis Y."/>
            <person name="Brodie J."/>
            <person name="Cao Y."/>
            <person name="Collen J."/>
            <person name="Dittami S.M."/>
            <person name="Gachon C.M."/>
            <person name="Green B.R."/>
            <person name="Karpowicz S."/>
            <person name="Kim J.W."/>
            <person name="Kudahl U."/>
            <person name="Lin S."/>
            <person name="Michel G."/>
            <person name="Mittag M."/>
            <person name="Olson B.J."/>
            <person name="Pangilinan J."/>
            <person name="Peng Y."/>
            <person name="Qiu H."/>
            <person name="Shu S."/>
            <person name="Singer J.T."/>
            <person name="Smith A.G."/>
            <person name="Sprecher B.N."/>
            <person name="Wagner V."/>
            <person name="Wang W."/>
            <person name="Wang Z.-Y."/>
            <person name="Yan J."/>
            <person name="Yarish C."/>
            <person name="Zoeuner-Riek S."/>
            <person name="Zhuang Y."/>
            <person name="Zou Y."/>
            <person name="Lindquist E.A."/>
            <person name="Grimwood J."/>
            <person name="Barry K."/>
            <person name="Rokhsar D.S."/>
            <person name="Schmutz J."/>
            <person name="Stiller J.W."/>
            <person name="Grossman A.R."/>
            <person name="Prochnik S.E."/>
        </authorList>
    </citation>
    <scope>NUCLEOTIDE SEQUENCE [LARGE SCALE GENOMIC DNA]</scope>
    <source>
        <strain evidence="2">4086291</strain>
    </source>
</reference>
<feature type="compositionally biased region" description="Low complexity" evidence="1">
    <location>
        <begin position="408"/>
        <end position="425"/>
    </location>
</feature>
<protein>
    <submittedName>
        <fullName evidence="2">Uncharacterized protein</fullName>
    </submittedName>
</protein>
<feature type="region of interest" description="Disordered" evidence="1">
    <location>
        <begin position="96"/>
        <end position="156"/>
    </location>
</feature>
<dbReference type="Proteomes" id="UP000218209">
    <property type="component" value="Unassembled WGS sequence"/>
</dbReference>
<proteinExistence type="predicted"/>
<feature type="compositionally biased region" description="Basic and acidic residues" evidence="1">
    <location>
        <begin position="556"/>
        <end position="570"/>
    </location>
</feature>
<feature type="compositionally biased region" description="Gly residues" evidence="1">
    <location>
        <begin position="500"/>
        <end position="509"/>
    </location>
</feature>
<feature type="compositionally biased region" description="Low complexity" evidence="1">
    <location>
        <begin position="269"/>
        <end position="278"/>
    </location>
</feature>
<dbReference type="AlphaFoldDB" id="A0A1X6P4Z9"/>
<evidence type="ECO:0000313" key="3">
    <source>
        <dbReference type="Proteomes" id="UP000218209"/>
    </source>
</evidence>
<feature type="compositionally biased region" description="Basic residues" evidence="1">
    <location>
        <begin position="338"/>
        <end position="351"/>
    </location>
</feature>
<feature type="region of interest" description="Disordered" evidence="1">
    <location>
        <begin position="1"/>
        <end position="60"/>
    </location>
</feature>
<evidence type="ECO:0000256" key="1">
    <source>
        <dbReference type="SAM" id="MobiDB-lite"/>
    </source>
</evidence>
<evidence type="ECO:0000313" key="2">
    <source>
        <dbReference type="EMBL" id="OSX75918.1"/>
    </source>
</evidence>
<feature type="region of interest" description="Disordered" evidence="1">
    <location>
        <begin position="266"/>
        <end position="287"/>
    </location>
</feature>
<name>A0A1X6P4Z9_PORUM</name>
<sequence>MPDGGALPPGAAPPPLPPPAGEPPSPRRWRARRERQTQRRALTPPPHRPARAVELPPPTLSVPPARLALALVAAVAWARWTTAGCIPSTPFFAACATPSSPSPDASPPPPPPPLPPPLPPPSPRMPPPQVALPKRPPRGGHPPATDSASGTGGNKNALSIATSAATSPLTPLINGSSTRFINERTSSTVARAARRLRLPPRDGSAPIAAAPWTGTPSACSAVMLEYTHPHPRMCADWTSDGFPPEPDEATAAPTLPRAIFTTCNTLRMSGSSGSSDTSTKSDARMDGERDSLAARWMTEKSARSCPWCVRRRSKAGRSWRDVTTHPPCADASSATAPRVRRRRVRRMHRSVSKPLRGGATRGSSHPTMGGGGPRRRSGGGGRRPRRRVAGGGAAAEQAAPPSLPPTPSLLRRPSPPAGAAASATTAPPPADGRRSPGGDDDPPPPPRSPPPPPGWGGAPPAAPRRRREEAHEAGGFVDNRRDRNRHGFRLLEAVLDKRGGGGAASGGAEGLSEARRGVARARGRFRHLGGEVGADLVARQGGLALVGRPGRRRPHREGGESAKEGGEEAA</sequence>
<feature type="compositionally biased region" description="Polar residues" evidence="1">
    <location>
        <begin position="146"/>
        <end position="156"/>
    </location>
</feature>
<feature type="region of interest" description="Disordered" evidence="1">
    <location>
        <begin position="545"/>
        <end position="570"/>
    </location>
</feature>
<feature type="region of interest" description="Disordered" evidence="1">
    <location>
        <begin position="497"/>
        <end position="516"/>
    </location>
</feature>
<feature type="region of interest" description="Disordered" evidence="1">
    <location>
        <begin position="315"/>
        <end position="486"/>
    </location>
</feature>
<feature type="compositionally biased region" description="Pro residues" evidence="1">
    <location>
        <begin position="100"/>
        <end position="130"/>
    </location>
</feature>
<feature type="compositionally biased region" description="Pro residues" evidence="1">
    <location>
        <begin position="443"/>
        <end position="454"/>
    </location>
</feature>
<keyword evidence="3" id="KW-1185">Reference proteome</keyword>
<feature type="compositionally biased region" description="Pro residues" evidence="1">
    <location>
        <begin position="10"/>
        <end position="26"/>
    </location>
</feature>